<gene>
    <name evidence="1" type="ORF">PACL_0438</name>
</gene>
<evidence type="ECO:0000313" key="1">
    <source>
        <dbReference type="EMBL" id="ACD39226.1"/>
    </source>
</evidence>
<dbReference type="PATRIC" id="fig|287.2967.peg.910"/>
<dbReference type="EMBL" id="EU595751">
    <property type="protein sequence ID" value="ACD39226.1"/>
    <property type="molecule type" value="Genomic_DNA"/>
</dbReference>
<sequence length="100" mass="11174">MSEMTASKVVKVGEAEVIVRELSVADVRALISAPQSSDLITEALFKDMRLSDIPTFTSLSEGDVEIMRPSELSLLIKHCREMNPDFFGMLDRLMSPSQKR</sequence>
<dbReference type="RefSeq" id="WP_023083800.1">
    <property type="nucleotide sequence ID" value="NZ_CAADND010000266.1"/>
</dbReference>
<dbReference type="AlphaFoldDB" id="B3G2G4"/>
<accession>B3G2G4</accession>
<name>B3G2G4_PSEAI</name>
<organism evidence="1">
    <name type="scientific">Pseudomonas aeruginosa</name>
    <dbReference type="NCBI Taxonomy" id="287"/>
    <lineage>
        <taxon>Bacteria</taxon>
        <taxon>Pseudomonadati</taxon>
        <taxon>Pseudomonadota</taxon>
        <taxon>Gammaproteobacteria</taxon>
        <taxon>Pseudomonadales</taxon>
        <taxon>Pseudomonadaceae</taxon>
        <taxon>Pseudomonas</taxon>
    </lineage>
</organism>
<reference evidence="1" key="1">
    <citation type="journal article" date="2008" name="Genomics">
        <title>Large-insert genome analysis technology detects structural variation in Pseudomonas aeruginosa clinical strains from cystic fibrosis patients.</title>
        <authorList>
            <person name="Hayden H.S."/>
            <person name="Gillett W."/>
            <person name="Saenphimmachak C."/>
            <person name="Lim R."/>
            <person name="Zhou Y."/>
            <person name="Jacobs M.A."/>
            <person name="Chang J."/>
            <person name="Rohmer L."/>
            <person name="D'Argenio D.A."/>
            <person name="Palmieri A."/>
            <person name="Levy R."/>
            <person name="Haugen E."/>
            <person name="Wong G.K."/>
            <person name="Brittnacher M.J."/>
            <person name="Burns J.L."/>
            <person name="Miller S.I."/>
            <person name="Olson M.V."/>
            <person name="Kaul R."/>
        </authorList>
    </citation>
    <scope>NUCLEOTIDE SEQUENCE</scope>
    <source>
        <strain evidence="1">PACS171b</strain>
    </source>
</reference>
<proteinExistence type="predicted"/>
<protein>
    <submittedName>
        <fullName evidence="1">Uncharacterized protein</fullName>
    </submittedName>
</protein>